<gene>
    <name evidence="3" type="ORF">AVDCRST_MAG29-2314</name>
</gene>
<accession>A0A6J4M7S8</accession>
<dbReference type="SUPFAM" id="SSF55874">
    <property type="entry name" value="ATPase domain of HSP90 chaperone/DNA topoisomerase II/histidine kinase"/>
    <property type="match status" value="1"/>
</dbReference>
<dbReference type="InterPro" id="IPR050267">
    <property type="entry name" value="Anti-sigma-factor_SerPK"/>
</dbReference>
<dbReference type="EMBL" id="CADCUG010000139">
    <property type="protein sequence ID" value="CAA9352071.1"/>
    <property type="molecule type" value="Genomic_DNA"/>
</dbReference>
<sequence>MQHSLELEPEPRSVTAARRWMRGLMRDVGHEELIDTAELATSELVTNAVLHAGTEIRVVVNVEGADVLVEIQDGSETGLLPPVVLPEEATSDPATVPSVGNGLFILSAVTRSWGVREEPGQGKAVWFVPAPTSGDPQLPSTPTNGRARGEGIVAVELLRAPVIMLWNEMSRCRDLARELSLLLLSGQRNSLTALAEQFLHSYVTDEDGWQALHDAYVEGRTTATVPIRVRRARAGLVPGFDELLARLDELSRTGALLTVPAPAPGRAVRAWVLGEIERQVTGVPAQPWRS</sequence>
<dbReference type="InterPro" id="IPR003594">
    <property type="entry name" value="HATPase_dom"/>
</dbReference>
<proteinExistence type="predicted"/>
<dbReference type="PANTHER" id="PTHR35526">
    <property type="entry name" value="ANTI-SIGMA-F FACTOR RSBW-RELATED"/>
    <property type="match status" value="1"/>
</dbReference>
<keyword evidence="1" id="KW-0723">Serine/threonine-protein kinase</keyword>
<evidence type="ECO:0000313" key="3">
    <source>
        <dbReference type="EMBL" id="CAA9352071.1"/>
    </source>
</evidence>
<organism evidence="3">
    <name type="scientific">uncultured Nocardioidaceae bacterium</name>
    <dbReference type="NCBI Taxonomy" id="253824"/>
    <lineage>
        <taxon>Bacteria</taxon>
        <taxon>Bacillati</taxon>
        <taxon>Actinomycetota</taxon>
        <taxon>Actinomycetes</taxon>
        <taxon>Propionibacteriales</taxon>
        <taxon>Nocardioidaceae</taxon>
        <taxon>environmental samples</taxon>
    </lineage>
</organism>
<dbReference type="Gene3D" id="3.30.565.10">
    <property type="entry name" value="Histidine kinase-like ATPase, C-terminal domain"/>
    <property type="match status" value="1"/>
</dbReference>
<reference evidence="3" key="1">
    <citation type="submission" date="2020-02" db="EMBL/GenBank/DDBJ databases">
        <authorList>
            <person name="Meier V. D."/>
        </authorList>
    </citation>
    <scope>NUCLEOTIDE SEQUENCE</scope>
    <source>
        <strain evidence="3">AVDCRST_MAG29</strain>
    </source>
</reference>
<keyword evidence="1" id="KW-0418">Kinase</keyword>
<name>A0A6J4M7S8_9ACTN</name>
<protein>
    <submittedName>
        <fullName evidence="3">Serine phosphatase RsbU, regulator of sigma subunit</fullName>
    </submittedName>
</protein>
<dbReference type="PANTHER" id="PTHR35526:SF3">
    <property type="entry name" value="ANTI-SIGMA-F FACTOR RSBW"/>
    <property type="match status" value="1"/>
</dbReference>
<keyword evidence="1" id="KW-0808">Transferase</keyword>
<evidence type="ECO:0000259" key="2">
    <source>
        <dbReference type="Pfam" id="PF13581"/>
    </source>
</evidence>
<feature type="domain" description="Histidine kinase/HSP90-like ATPase" evidence="2">
    <location>
        <begin position="8"/>
        <end position="127"/>
    </location>
</feature>
<dbReference type="Pfam" id="PF13581">
    <property type="entry name" value="HATPase_c_2"/>
    <property type="match status" value="1"/>
</dbReference>
<dbReference type="CDD" id="cd16936">
    <property type="entry name" value="HATPase_RsbW-like"/>
    <property type="match status" value="1"/>
</dbReference>
<dbReference type="AlphaFoldDB" id="A0A6J4M7S8"/>
<dbReference type="GO" id="GO:0004674">
    <property type="term" value="F:protein serine/threonine kinase activity"/>
    <property type="evidence" value="ECO:0007669"/>
    <property type="project" value="UniProtKB-KW"/>
</dbReference>
<evidence type="ECO:0000256" key="1">
    <source>
        <dbReference type="ARBA" id="ARBA00022527"/>
    </source>
</evidence>
<dbReference type="InterPro" id="IPR036890">
    <property type="entry name" value="HATPase_C_sf"/>
</dbReference>